<accession>A0A174ZS04</accession>
<dbReference type="AlphaFoldDB" id="A0A174ZS04"/>
<dbReference type="InterPro" id="IPR001647">
    <property type="entry name" value="HTH_TetR"/>
</dbReference>
<feature type="domain" description="HTH tetR-type" evidence="3">
    <location>
        <begin position="3"/>
        <end position="63"/>
    </location>
</feature>
<evidence type="ECO:0000313" key="6">
    <source>
        <dbReference type="Proteomes" id="UP000095621"/>
    </source>
</evidence>
<dbReference type="Proteomes" id="UP000095780">
    <property type="component" value="Unassembled WGS sequence"/>
</dbReference>
<dbReference type="InterPro" id="IPR039532">
    <property type="entry name" value="TetR_C_Firmicutes"/>
</dbReference>
<dbReference type="GO" id="GO:0003677">
    <property type="term" value="F:DNA binding"/>
    <property type="evidence" value="ECO:0007669"/>
    <property type="project" value="UniProtKB-UniRule"/>
</dbReference>
<dbReference type="Pfam" id="PF00440">
    <property type="entry name" value="TetR_N"/>
    <property type="match status" value="1"/>
</dbReference>
<dbReference type="EMBL" id="CZBU01000001">
    <property type="protein sequence ID" value="CUQ74908.1"/>
    <property type="molecule type" value="Genomic_DNA"/>
</dbReference>
<evidence type="ECO:0000313" key="4">
    <source>
        <dbReference type="EMBL" id="CUQ74908.1"/>
    </source>
</evidence>
<dbReference type="Gene3D" id="1.10.357.10">
    <property type="entry name" value="Tetracycline Repressor, domain 2"/>
    <property type="match status" value="1"/>
</dbReference>
<dbReference type="InterPro" id="IPR050624">
    <property type="entry name" value="HTH-type_Tx_Regulator"/>
</dbReference>
<dbReference type="SUPFAM" id="SSF46689">
    <property type="entry name" value="Homeodomain-like"/>
    <property type="match status" value="1"/>
</dbReference>
<evidence type="ECO:0000256" key="2">
    <source>
        <dbReference type="PROSITE-ProRule" id="PRU00335"/>
    </source>
</evidence>
<protein>
    <submittedName>
        <fullName evidence="5">DNA-binding transcriptional repressor AcrR</fullName>
    </submittedName>
</protein>
<evidence type="ECO:0000313" key="5">
    <source>
        <dbReference type="EMBL" id="CUQ86701.1"/>
    </source>
</evidence>
<dbReference type="PROSITE" id="PS50977">
    <property type="entry name" value="HTH_TETR_2"/>
    <property type="match status" value="1"/>
</dbReference>
<dbReference type="RefSeq" id="WP_055214097.1">
    <property type="nucleotide sequence ID" value="NZ_CABIXW010000005.1"/>
</dbReference>
<name>A0A174ZS04_9FIRM</name>
<dbReference type="Pfam" id="PF14278">
    <property type="entry name" value="TetR_C_8"/>
    <property type="match status" value="1"/>
</dbReference>
<organism evidence="5 7">
    <name type="scientific">Lachnospira eligens</name>
    <dbReference type="NCBI Taxonomy" id="39485"/>
    <lineage>
        <taxon>Bacteria</taxon>
        <taxon>Bacillati</taxon>
        <taxon>Bacillota</taxon>
        <taxon>Clostridia</taxon>
        <taxon>Lachnospirales</taxon>
        <taxon>Lachnospiraceae</taxon>
        <taxon>Lachnospira</taxon>
    </lineage>
</organism>
<reference evidence="6 7" key="1">
    <citation type="submission" date="2015-09" db="EMBL/GenBank/DDBJ databases">
        <authorList>
            <consortium name="Pathogen Informatics"/>
        </authorList>
    </citation>
    <scope>NUCLEOTIDE SEQUENCE [LARGE SCALE GENOMIC DNA]</scope>
    <source>
        <strain evidence="4 6">2789STDY5834875</strain>
        <strain evidence="5 7">2789STDY5834878</strain>
    </source>
</reference>
<dbReference type="EMBL" id="CZBV01000005">
    <property type="protein sequence ID" value="CUQ86701.1"/>
    <property type="molecule type" value="Genomic_DNA"/>
</dbReference>
<keyword evidence="1 2" id="KW-0238">DNA-binding</keyword>
<dbReference type="InterPro" id="IPR009057">
    <property type="entry name" value="Homeodomain-like_sf"/>
</dbReference>
<dbReference type="PANTHER" id="PTHR43479">
    <property type="entry name" value="ACREF/ENVCD OPERON REPRESSOR-RELATED"/>
    <property type="match status" value="1"/>
</dbReference>
<proteinExistence type="predicted"/>
<evidence type="ECO:0000256" key="1">
    <source>
        <dbReference type="ARBA" id="ARBA00023125"/>
    </source>
</evidence>
<gene>
    <name evidence="4" type="ORF">ERS852490_00218</name>
    <name evidence="5" type="ORF">ERS852492_01865</name>
</gene>
<dbReference type="PANTHER" id="PTHR43479:SF7">
    <property type="entry name" value="TETR-FAMILY TRANSCRIPTIONAL REGULATOR"/>
    <property type="match status" value="1"/>
</dbReference>
<evidence type="ECO:0000259" key="3">
    <source>
        <dbReference type="PROSITE" id="PS50977"/>
    </source>
</evidence>
<dbReference type="Proteomes" id="UP000095621">
    <property type="component" value="Unassembled WGS sequence"/>
</dbReference>
<feature type="DNA-binding region" description="H-T-H motif" evidence="2">
    <location>
        <begin position="26"/>
        <end position="45"/>
    </location>
</feature>
<evidence type="ECO:0000313" key="7">
    <source>
        <dbReference type="Proteomes" id="UP000095780"/>
    </source>
</evidence>
<sequence>MSQLTRKAIMKCTLELAEKKSLKKITVKDIADECGITRSTFYYHFSDIYDVLDGVVQAKIDEFNEEYNGEMDKVLMRFIEYSIIHRKVWANLFDARGREWLEKYVKTRIHYLALLQIRKMSEGYILSIKDVEIICSFYEEAIFGLLIRWIIKEEKAKTVDEIKDTVERIEKLFEGQLDLIISNMKK</sequence>
<dbReference type="OrthoDB" id="9810250at2"/>